<dbReference type="Gene3D" id="3.40.50.300">
    <property type="entry name" value="P-loop containing nucleotide triphosphate hydrolases"/>
    <property type="match status" value="2"/>
</dbReference>
<keyword evidence="7" id="KW-0472">Membrane</keyword>
<dbReference type="InterPro" id="IPR027417">
    <property type="entry name" value="P-loop_NTPase"/>
</dbReference>
<comment type="caution">
    <text evidence="10">The sequence shown here is derived from an EMBL/GenBank/DDBJ whole genome shotgun (WGS) entry which is preliminary data.</text>
</comment>
<dbReference type="InterPro" id="IPR003593">
    <property type="entry name" value="AAA+_ATPase"/>
</dbReference>
<sequence>MTRPVARVEDLRVAVGDRVLVDGVSLTVHAGRCTALVGPSGSGKSTTALALLGEYPAGARVDGTVVVEGRAAYIPQNPAAALNPARRSGALLNDIARLAGGTRAERAARVRDALRAARLPDPDRVARRFPHQLSGGQQQRVVLAQALLAGAPVLIADEPTTGQDPLTTRRVVEELRAVLDRGIGVLLLSHDADVVGELADQVVILRGGGVARSGPVQRVPPVAGAPGDAASPPDLPPSPPATRGRPGPTGTRPELLRVEGLTAHHGPRRGRTPVLRDVSLSLGAGECLAVVGRSGSGKTTLARCLAGLHRNATGRVLVDGELLPRSVRDRGRGHLAAVQYVFQDARASFDEYRPVLEQVARSAVRLRRVSPAGARAEAVEVLAGMGVDEATAARVPDGLSGGELQRAALARALMARPRVLVCDEITSALDPVARDGVGDLLARLANDPDRAVSLVLVTHDLRLAVGLADRVLVLDGGEVVESGPTRVVLTAPDHPVTRRLLEALPGPVVPVPDPAG</sequence>
<dbReference type="RefSeq" id="WP_182664353.1">
    <property type="nucleotide sequence ID" value="NZ_VKHS01000329.1"/>
</dbReference>
<evidence type="ECO:0000313" key="11">
    <source>
        <dbReference type="Proteomes" id="UP000530234"/>
    </source>
</evidence>
<dbReference type="Pfam" id="PF00005">
    <property type="entry name" value="ABC_tran"/>
    <property type="match status" value="2"/>
</dbReference>
<dbReference type="PANTHER" id="PTHR43297:SF2">
    <property type="entry name" value="DIPEPTIDE TRANSPORT ATP-BINDING PROTEIN DPPD"/>
    <property type="match status" value="1"/>
</dbReference>
<dbReference type="PROSITE" id="PS00211">
    <property type="entry name" value="ABC_TRANSPORTER_1"/>
    <property type="match status" value="2"/>
</dbReference>
<dbReference type="Proteomes" id="UP000530234">
    <property type="component" value="Unassembled WGS sequence"/>
</dbReference>
<keyword evidence="5" id="KW-0547">Nucleotide-binding</keyword>
<evidence type="ECO:0000256" key="3">
    <source>
        <dbReference type="ARBA" id="ARBA00022448"/>
    </source>
</evidence>
<dbReference type="InterPro" id="IPR017871">
    <property type="entry name" value="ABC_transporter-like_CS"/>
</dbReference>
<dbReference type="GO" id="GO:0005524">
    <property type="term" value="F:ATP binding"/>
    <property type="evidence" value="ECO:0007669"/>
    <property type="project" value="UniProtKB-KW"/>
</dbReference>
<dbReference type="PROSITE" id="PS50893">
    <property type="entry name" value="ABC_TRANSPORTER_2"/>
    <property type="match status" value="2"/>
</dbReference>
<evidence type="ECO:0000256" key="7">
    <source>
        <dbReference type="ARBA" id="ARBA00023136"/>
    </source>
</evidence>
<evidence type="ECO:0000256" key="4">
    <source>
        <dbReference type="ARBA" id="ARBA00022475"/>
    </source>
</evidence>
<comment type="similarity">
    <text evidence="2">Belongs to the ABC transporter superfamily.</text>
</comment>
<comment type="subcellular location">
    <subcellularLocation>
        <location evidence="1">Cell membrane</location>
        <topology evidence="1">Peripheral membrane protein</topology>
    </subcellularLocation>
</comment>
<accession>A0A7W3T4B8</accession>
<evidence type="ECO:0000313" key="10">
    <source>
        <dbReference type="EMBL" id="MBB0230682.1"/>
    </source>
</evidence>
<dbReference type="InterPro" id="IPR050388">
    <property type="entry name" value="ABC_Ni/Peptide_Import"/>
</dbReference>
<keyword evidence="6 10" id="KW-0067">ATP-binding</keyword>
<feature type="region of interest" description="Disordered" evidence="8">
    <location>
        <begin position="214"/>
        <end position="254"/>
    </location>
</feature>
<keyword evidence="3" id="KW-0813">Transport</keyword>
<dbReference type="PANTHER" id="PTHR43297">
    <property type="entry name" value="OLIGOPEPTIDE TRANSPORT ATP-BINDING PROTEIN APPD"/>
    <property type="match status" value="1"/>
</dbReference>
<dbReference type="SUPFAM" id="SSF52540">
    <property type="entry name" value="P-loop containing nucleoside triphosphate hydrolases"/>
    <property type="match status" value="2"/>
</dbReference>
<gene>
    <name evidence="10" type="ORF">FOE67_14440</name>
</gene>
<reference evidence="11" key="1">
    <citation type="submission" date="2019-10" db="EMBL/GenBank/DDBJ databases">
        <title>Streptomyces sp. nov., a novel actinobacterium isolated from alkaline environment.</title>
        <authorList>
            <person name="Golinska P."/>
        </authorList>
    </citation>
    <scope>NUCLEOTIDE SEQUENCE [LARGE SCALE GENOMIC DNA]</scope>
    <source>
        <strain evidence="11">DSM 42108</strain>
    </source>
</reference>
<evidence type="ECO:0000256" key="5">
    <source>
        <dbReference type="ARBA" id="ARBA00022741"/>
    </source>
</evidence>
<dbReference type="GO" id="GO:0005886">
    <property type="term" value="C:plasma membrane"/>
    <property type="evidence" value="ECO:0007669"/>
    <property type="project" value="UniProtKB-SubCell"/>
</dbReference>
<protein>
    <submittedName>
        <fullName evidence="10">ATP-binding cassette domain-containing protein</fullName>
    </submittedName>
</protein>
<feature type="domain" description="ABC transporter" evidence="9">
    <location>
        <begin position="6"/>
        <end position="232"/>
    </location>
</feature>
<organism evidence="10 11">
    <name type="scientific">Streptomyces calidiresistens</name>
    <dbReference type="NCBI Taxonomy" id="1485586"/>
    <lineage>
        <taxon>Bacteria</taxon>
        <taxon>Bacillati</taxon>
        <taxon>Actinomycetota</taxon>
        <taxon>Actinomycetes</taxon>
        <taxon>Kitasatosporales</taxon>
        <taxon>Streptomycetaceae</taxon>
        <taxon>Streptomyces</taxon>
    </lineage>
</organism>
<evidence type="ECO:0000259" key="9">
    <source>
        <dbReference type="PROSITE" id="PS50893"/>
    </source>
</evidence>
<name>A0A7W3T4B8_9ACTN</name>
<keyword evidence="11" id="KW-1185">Reference proteome</keyword>
<evidence type="ECO:0000256" key="6">
    <source>
        <dbReference type="ARBA" id="ARBA00022840"/>
    </source>
</evidence>
<dbReference type="GO" id="GO:0016887">
    <property type="term" value="F:ATP hydrolysis activity"/>
    <property type="evidence" value="ECO:0007669"/>
    <property type="project" value="InterPro"/>
</dbReference>
<dbReference type="AlphaFoldDB" id="A0A7W3T4B8"/>
<dbReference type="InterPro" id="IPR003439">
    <property type="entry name" value="ABC_transporter-like_ATP-bd"/>
</dbReference>
<dbReference type="SMART" id="SM00382">
    <property type="entry name" value="AAA"/>
    <property type="match status" value="2"/>
</dbReference>
<evidence type="ECO:0000256" key="2">
    <source>
        <dbReference type="ARBA" id="ARBA00005417"/>
    </source>
</evidence>
<proteinExistence type="inferred from homology"/>
<evidence type="ECO:0000256" key="8">
    <source>
        <dbReference type="SAM" id="MobiDB-lite"/>
    </source>
</evidence>
<evidence type="ECO:0000256" key="1">
    <source>
        <dbReference type="ARBA" id="ARBA00004202"/>
    </source>
</evidence>
<dbReference type="EMBL" id="VKHS01000329">
    <property type="protein sequence ID" value="MBB0230682.1"/>
    <property type="molecule type" value="Genomic_DNA"/>
</dbReference>
<keyword evidence="4" id="KW-1003">Cell membrane</keyword>
<feature type="compositionally biased region" description="Low complexity" evidence="8">
    <location>
        <begin position="241"/>
        <end position="253"/>
    </location>
</feature>
<feature type="domain" description="ABC transporter" evidence="9">
    <location>
        <begin position="256"/>
        <end position="501"/>
    </location>
</feature>
<feature type="compositionally biased region" description="Low complexity" evidence="8">
    <location>
        <begin position="219"/>
        <end position="232"/>
    </location>
</feature>